<keyword evidence="13" id="KW-1185">Reference proteome</keyword>
<comment type="caution">
    <text evidence="12">The sequence shown here is derived from an EMBL/GenBank/DDBJ whole genome shotgun (WGS) entry which is preliminary data.</text>
</comment>
<proteinExistence type="predicted"/>
<keyword evidence="3 8" id="KW-0597">Phosphoprotein</keyword>
<keyword evidence="5" id="KW-0805">Transcription regulation</keyword>
<evidence type="ECO:0000259" key="11">
    <source>
        <dbReference type="PROSITE" id="PS50110"/>
    </source>
</evidence>
<evidence type="ECO:0000313" key="13">
    <source>
        <dbReference type="Proteomes" id="UP001597362"/>
    </source>
</evidence>
<dbReference type="PROSITE" id="PS01124">
    <property type="entry name" value="HTH_ARAC_FAMILY_2"/>
    <property type="match status" value="1"/>
</dbReference>
<dbReference type="PANTHER" id="PTHR42713">
    <property type="entry name" value="HISTIDINE KINASE-RELATED"/>
    <property type="match status" value="1"/>
</dbReference>
<dbReference type="PROSITE" id="PS50110">
    <property type="entry name" value="RESPONSE_REGULATORY"/>
    <property type="match status" value="1"/>
</dbReference>
<dbReference type="InterPro" id="IPR018062">
    <property type="entry name" value="HTH_AraC-typ_CS"/>
</dbReference>
<dbReference type="Pfam" id="PF17853">
    <property type="entry name" value="GGDEF_2"/>
    <property type="match status" value="1"/>
</dbReference>
<evidence type="ECO:0000256" key="5">
    <source>
        <dbReference type="ARBA" id="ARBA00023015"/>
    </source>
</evidence>
<evidence type="ECO:0000256" key="8">
    <source>
        <dbReference type="PROSITE-ProRule" id="PRU00169"/>
    </source>
</evidence>
<dbReference type="InterPro" id="IPR011006">
    <property type="entry name" value="CheY-like_superfamily"/>
</dbReference>
<dbReference type="InterPro" id="IPR009057">
    <property type="entry name" value="Homeodomain-like_sf"/>
</dbReference>
<feature type="domain" description="Response regulatory" evidence="11">
    <location>
        <begin position="2"/>
        <end position="119"/>
    </location>
</feature>
<evidence type="ECO:0000256" key="3">
    <source>
        <dbReference type="ARBA" id="ARBA00022553"/>
    </source>
</evidence>
<dbReference type="CDD" id="cd17536">
    <property type="entry name" value="REC_YesN-like"/>
    <property type="match status" value="1"/>
</dbReference>
<evidence type="ECO:0000256" key="9">
    <source>
        <dbReference type="SAM" id="Coils"/>
    </source>
</evidence>
<protein>
    <submittedName>
        <fullName evidence="12">Helix-turn-helix domain-containing protein</fullName>
    </submittedName>
</protein>
<evidence type="ECO:0000259" key="10">
    <source>
        <dbReference type="PROSITE" id="PS01124"/>
    </source>
</evidence>
<accession>A0ABW4YES7</accession>
<keyword evidence="6" id="KW-0238">DNA-binding</keyword>
<dbReference type="Pfam" id="PF12833">
    <property type="entry name" value="HTH_18"/>
    <property type="match status" value="1"/>
</dbReference>
<gene>
    <name evidence="12" type="ORF">ACFSJH_00335</name>
</gene>
<dbReference type="PROSITE" id="PS00041">
    <property type="entry name" value="HTH_ARAC_FAMILY_1"/>
    <property type="match status" value="1"/>
</dbReference>
<feature type="coiled-coil region" evidence="9">
    <location>
        <begin position="109"/>
        <end position="139"/>
    </location>
</feature>
<evidence type="ECO:0000256" key="2">
    <source>
        <dbReference type="ARBA" id="ARBA00022490"/>
    </source>
</evidence>
<dbReference type="SMART" id="SM00342">
    <property type="entry name" value="HTH_ARAC"/>
    <property type="match status" value="1"/>
</dbReference>
<dbReference type="Pfam" id="PF00072">
    <property type="entry name" value="Response_reg"/>
    <property type="match status" value="1"/>
</dbReference>
<keyword evidence="4" id="KW-0902">Two-component regulatory system</keyword>
<dbReference type="SUPFAM" id="SSF46689">
    <property type="entry name" value="Homeodomain-like"/>
    <property type="match status" value="2"/>
</dbReference>
<organism evidence="12 13">
    <name type="scientific">Paenibacillus yanchengensis</name>
    <dbReference type="NCBI Taxonomy" id="2035833"/>
    <lineage>
        <taxon>Bacteria</taxon>
        <taxon>Bacillati</taxon>
        <taxon>Bacillota</taxon>
        <taxon>Bacilli</taxon>
        <taxon>Bacillales</taxon>
        <taxon>Paenibacillaceae</taxon>
        <taxon>Paenibacillus</taxon>
    </lineage>
</organism>
<dbReference type="RefSeq" id="WP_377769177.1">
    <property type="nucleotide sequence ID" value="NZ_JBHUHO010000002.1"/>
</dbReference>
<feature type="modified residue" description="4-aspartylphosphate" evidence="8">
    <location>
        <position position="54"/>
    </location>
</feature>
<dbReference type="InterPro" id="IPR051552">
    <property type="entry name" value="HptR"/>
</dbReference>
<keyword evidence="2" id="KW-0963">Cytoplasm</keyword>
<dbReference type="Gene3D" id="1.10.10.60">
    <property type="entry name" value="Homeodomain-like"/>
    <property type="match status" value="2"/>
</dbReference>
<sequence>MNLLIVEDEIRLRTSLANNIAWEENEIELIGVASRGYEALDIFALKKPDLVLLDIRIPEIDGITLARKFIAIHRLVKLVILSGHDNFTYAQSALEIGVMKYLLKPAGNVEILQAMLEAKKQLEAELEQLHNQLELQQKWQEQLVNLQQSFLQNWTTGKYSSWEIDKYSRELQVALAKEDQYVVVVLDMDPILEEEKRFAHKDSSLLQFMLHSMVKESLQSSDQCRVFTAAEGYTVIIFAEAEGNDANYMLLHINVLVTNLLAKVYQYLKLTASAGICGSTYSYDKVHVSYTEAIRALQDRVLYGHNIAIPYQEQLNQDLDLFTFPQVEKQLVMAIEVGNLRQADKCLLELWNNSMLLTDSVDDVHEYVLYFSSLLVRIIQQQGWRLKDVLGDGFQYVYNAQQFISKEQIMTWLQRTVTQIITYAQQQQKTVSNKMVKNMIAIVNNELHAELTLHTIADRLFVNSSYLSRLFKQEMGVTFSMYVLDQKMTQAKELLQQGMKVYDAASRVGYRDVSYFTKAFRKYWGVTPGEVKV</sequence>
<dbReference type="InterPro" id="IPR020449">
    <property type="entry name" value="Tscrpt_reg_AraC-type_HTH"/>
</dbReference>
<feature type="domain" description="HTH araC/xylS-type" evidence="10">
    <location>
        <begin position="437"/>
        <end position="533"/>
    </location>
</feature>
<comment type="subcellular location">
    <subcellularLocation>
        <location evidence="1">Cytoplasm</location>
    </subcellularLocation>
</comment>
<dbReference type="PRINTS" id="PR00032">
    <property type="entry name" value="HTHARAC"/>
</dbReference>
<evidence type="ECO:0000313" key="12">
    <source>
        <dbReference type="EMBL" id="MFD2114202.1"/>
    </source>
</evidence>
<name>A0ABW4YES7_9BACL</name>
<dbReference type="Gene3D" id="3.40.50.2300">
    <property type="match status" value="1"/>
</dbReference>
<keyword evidence="7" id="KW-0804">Transcription</keyword>
<reference evidence="13" key="1">
    <citation type="journal article" date="2019" name="Int. J. Syst. Evol. Microbiol.">
        <title>The Global Catalogue of Microorganisms (GCM) 10K type strain sequencing project: providing services to taxonomists for standard genome sequencing and annotation.</title>
        <authorList>
            <consortium name="The Broad Institute Genomics Platform"/>
            <consortium name="The Broad Institute Genome Sequencing Center for Infectious Disease"/>
            <person name="Wu L."/>
            <person name="Ma J."/>
        </authorList>
    </citation>
    <scope>NUCLEOTIDE SEQUENCE [LARGE SCALE GENOMIC DNA]</scope>
    <source>
        <strain evidence="13">GH52</strain>
    </source>
</reference>
<evidence type="ECO:0000256" key="7">
    <source>
        <dbReference type="ARBA" id="ARBA00023163"/>
    </source>
</evidence>
<dbReference type="SMART" id="SM00448">
    <property type="entry name" value="REC"/>
    <property type="match status" value="1"/>
</dbReference>
<evidence type="ECO:0000256" key="1">
    <source>
        <dbReference type="ARBA" id="ARBA00004496"/>
    </source>
</evidence>
<dbReference type="InterPro" id="IPR001789">
    <property type="entry name" value="Sig_transdc_resp-reg_receiver"/>
</dbReference>
<dbReference type="InterPro" id="IPR018060">
    <property type="entry name" value="HTH_AraC"/>
</dbReference>
<evidence type="ECO:0000256" key="4">
    <source>
        <dbReference type="ARBA" id="ARBA00023012"/>
    </source>
</evidence>
<keyword evidence="9" id="KW-0175">Coiled coil</keyword>
<dbReference type="InterPro" id="IPR041522">
    <property type="entry name" value="CdaR_GGDEF"/>
</dbReference>
<dbReference type="SUPFAM" id="SSF52172">
    <property type="entry name" value="CheY-like"/>
    <property type="match status" value="1"/>
</dbReference>
<evidence type="ECO:0000256" key="6">
    <source>
        <dbReference type="ARBA" id="ARBA00023125"/>
    </source>
</evidence>
<dbReference type="EMBL" id="JBHUHO010000002">
    <property type="protein sequence ID" value="MFD2114202.1"/>
    <property type="molecule type" value="Genomic_DNA"/>
</dbReference>
<dbReference type="PANTHER" id="PTHR42713:SF3">
    <property type="entry name" value="TRANSCRIPTIONAL REGULATORY PROTEIN HPTR"/>
    <property type="match status" value="1"/>
</dbReference>
<dbReference type="Proteomes" id="UP001597362">
    <property type="component" value="Unassembled WGS sequence"/>
</dbReference>